<name>A0A5C5X7S6_9PLAN</name>
<accession>A0A5C5X7S6</accession>
<dbReference type="RefSeq" id="WP_146509714.1">
    <property type="nucleotide sequence ID" value="NZ_SIHI01000001.1"/>
</dbReference>
<protein>
    <submittedName>
        <fullName evidence="1">Uncharacterized protein</fullName>
    </submittedName>
</protein>
<organism evidence="1 2">
    <name type="scientific">Thalassoglobus neptunius</name>
    <dbReference type="NCBI Taxonomy" id="1938619"/>
    <lineage>
        <taxon>Bacteria</taxon>
        <taxon>Pseudomonadati</taxon>
        <taxon>Planctomycetota</taxon>
        <taxon>Planctomycetia</taxon>
        <taxon>Planctomycetales</taxon>
        <taxon>Planctomycetaceae</taxon>
        <taxon>Thalassoglobus</taxon>
    </lineage>
</organism>
<sequence length="75" mass="8735">MTWTPEIGEEMESLISETELTGLTQVYELRTPEAMGGGLISRRSFMNEEIAINYFIEHYPNECRGVFEVRCVENW</sequence>
<evidence type="ECO:0000313" key="1">
    <source>
        <dbReference type="EMBL" id="TWT58964.1"/>
    </source>
</evidence>
<dbReference type="Proteomes" id="UP000317243">
    <property type="component" value="Unassembled WGS sequence"/>
</dbReference>
<keyword evidence="2" id="KW-1185">Reference proteome</keyword>
<reference evidence="1 2" key="1">
    <citation type="submission" date="2019-02" db="EMBL/GenBank/DDBJ databases">
        <title>Deep-cultivation of Planctomycetes and their phenomic and genomic characterization uncovers novel biology.</title>
        <authorList>
            <person name="Wiegand S."/>
            <person name="Jogler M."/>
            <person name="Boedeker C."/>
            <person name="Pinto D."/>
            <person name="Vollmers J."/>
            <person name="Rivas-Marin E."/>
            <person name="Kohn T."/>
            <person name="Peeters S.H."/>
            <person name="Heuer A."/>
            <person name="Rast P."/>
            <person name="Oberbeckmann S."/>
            <person name="Bunk B."/>
            <person name="Jeske O."/>
            <person name="Meyerdierks A."/>
            <person name="Storesund J.E."/>
            <person name="Kallscheuer N."/>
            <person name="Luecker S."/>
            <person name="Lage O.M."/>
            <person name="Pohl T."/>
            <person name="Merkel B.J."/>
            <person name="Hornburger P."/>
            <person name="Mueller R.-W."/>
            <person name="Bruemmer F."/>
            <person name="Labrenz M."/>
            <person name="Spormann A.M."/>
            <person name="Op Den Camp H."/>
            <person name="Overmann J."/>
            <person name="Amann R."/>
            <person name="Jetten M.S.M."/>
            <person name="Mascher T."/>
            <person name="Medema M.H."/>
            <person name="Devos D.P."/>
            <person name="Kaster A.-K."/>
            <person name="Ovreas L."/>
            <person name="Rohde M."/>
            <person name="Galperin M.Y."/>
            <person name="Jogler C."/>
        </authorList>
    </citation>
    <scope>NUCLEOTIDE SEQUENCE [LARGE SCALE GENOMIC DNA]</scope>
    <source>
        <strain evidence="1 2">KOR42</strain>
    </source>
</reference>
<gene>
    <name evidence="1" type="ORF">KOR42_23510</name>
</gene>
<dbReference type="AlphaFoldDB" id="A0A5C5X7S6"/>
<dbReference type="EMBL" id="SIHI01000001">
    <property type="protein sequence ID" value="TWT58964.1"/>
    <property type="molecule type" value="Genomic_DNA"/>
</dbReference>
<comment type="caution">
    <text evidence="1">The sequence shown here is derived from an EMBL/GenBank/DDBJ whole genome shotgun (WGS) entry which is preliminary data.</text>
</comment>
<evidence type="ECO:0000313" key="2">
    <source>
        <dbReference type="Proteomes" id="UP000317243"/>
    </source>
</evidence>
<proteinExistence type="predicted"/>